<name>A0AAV6IRW1_9ERIC</name>
<organism evidence="1 2">
    <name type="scientific">Rhododendron griersonianum</name>
    <dbReference type="NCBI Taxonomy" id="479676"/>
    <lineage>
        <taxon>Eukaryota</taxon>
        <taxon>Viridiplantae</taxon>
        <taxon>Streptophyta</taxon>
        <taxon>Embryophyta</taxon>
        <taxon>Tracheophyta</taxon>
        <taxon>Spermatophyta</taxon>
        <taxon>Magnoliopsida</taxon>
        <taxon>eudicotyledons</taxon>
        <taxon>Gunneridae</taxon>
        <taxon>Pentapetalae</taxon>
        <taxon>asterids</taxon>
        <taxon>Ericales</taxon>
        <taxon>Ericaceae</taxon>
        <taxon>Ericoideae</taxon>
        <taxon>Rhodoreae</taxon>
        <taxon>Rhododendron</taxon>
    </lineage>
</organism>
<dbReference type="Proteomes" id="UP000823749">
    <property type="component" value="Chromosome 9"/>
</dbReference>
<proteinExistence type="predicted"/>
<evidence type="ECO:0008006" key="3">
    <source>
        <dbReference type="Google" id="ProtNLM"/>
    </source>
</evidence>
<evidence type="ECO:0000313" key="1">
    <source>
        <dbReference type="EMBL" id="KAG5531522.1"/>
    </source>
</evidence>
<dbReference type="EMBL" id="JACTNZ010000009">
    <property type="protein sequence ID" value="KAG5531522.1"/>
    <property type="molecule type" value="Genomic_DNA"/>
</dbReference>
<evidence type="ECO:0000313" key="2">
    <source>
        <dbReference type="Proteomes" id="UP000823749"/>
    </source>
</evidence>
<reference evidence="1" key="1">
    <citation type="submission" date="2020-08" db="EMBL/GenBank/DDBJ databases">
        <title>Plant Genome Project.</title>
        <authorList>
            <person name="Zhang R.-G."/>
        </authorList>
    </citation>
    <scope>NUCLEOTIDE SEQUENCE</scope>
    <source>
        <strain evidence="1">WSP0</strain>
        <tissue evidence="1">Leaf</tissue>
    </source>
</reference>
<sequence length="89" mass="9247">MRSAMVVGCVGGASWGVSSSGSCGAVIGGVSVATRIQSVRICPGSGLDLFGFNDSIRQRKRAILQGLWVNQPVGVYSGRRELFSSLVVS</sequence>
<dbReference type="PROSITE" id="PS51257">
    <property type="entry name" value="PROKAR_LIPOPROTEIN"/>
    <property type="match status" value="1"/>
</dbReference>
<keyword evidence="2" id="KW-1185">Reference proteome</keyword>
<comment type="caution">
    <text evidence="1">The sequence shown here is derived from an EMBL/GenBank/DDBJ whole genome shotgun (WGS) entry which is preliminary data.</text>
</comment>
<protein>
    <recommendedName>
        <fullName evidence="3">Secreted protein</fullName>
    </recommendedName>
</protein>
<gene>
    <name evidence="1" type="ORF">RHGRI_026212</name>
</gene>
<dbReference type="AlphaFoldDB" id="A0AAV6IRW1"/>
<accession>A0AAV6IRW1</accession>